<gene>
    <name evidence="2" type="ORF">IV203_021542</name>
</gene>
<keyword evidence="3" id="KW-1185">Reference proteome</keyword>
<organism evidence="2 3">
    <name type="scientific">Nitzschia inconspicua</name>
    <dbReference type="NCBI Taxonomy" id="303405"/>
    <lineage>
        <taxon>Eukaryota</taxon>
        <taxon>Sar</taxon>
        <taxon>Stramenopiles</taxon>
        <taxon>Ochrophyta</taxon>
        <taxon>Bacillariophyta</taxon>
        <taxon>Bacillariophyceae</taxon>
        <taxon>Bacillariophycidae</taxon>
        <taxon>Bacillariales</taxon>
        <taxon>Bacillariaceae</taxon>
        <taxon>Nitzschia</taxon>
    </lineage>
</organism>
<evidence type="ECO:0000256" key="1">
    <source>
        <dbReference type="SAM" id="MobiDB-lite"/>
    </source>
</evidence>
<proteinExistence type="predicted"/>
<sequence length="292" mass="33028">MAEDSLRMIAEGDKIRQLIEKTFDETQANIQTTQANTQANLRTMQANIMTLFEKTHESIQESQRYLASHAKNLDERLLMVRSRRREIATLSASVSASAKKKQQDGLGTQFNVDSVVPRESFSRPTVVAISTFSQNSDGEEISSKSSLDSSLPGDDQQFPTETVSAMLELRGSWKMDEEIAFFEHFKEKCHDASYSNVWKIFLEHLEVPEEATYEEFAQRFTGDRICLADADLYEAIEAFSDEFPSIAVSAMLELIVNYFDDIWISKGEPDKIIVSSNNIVPMPTFYAAVVFV</sequence>
<feature type="region of interest" description="Disordered" evidence="1">
    <location>
        <begin position="134"/>
        <end position="155"/>
    </location>
</feature>
<accession>A0A9K3KHB7</accession>
<dbReference type="AlphaFoldDB" id="A0A9K3KHB7"/>
<reference evidence="2" key="1">
    <citation type="journal article" date="2021" name="Sci. Rep.">
        <title>Diploid genomic architecture of Nitzschia inconspicua, an elite biomass production diatom.</title>
        <authorList>
            <person name="Oliver A."/>
            <person name="Podell S."/>
            <person name="Pinowska A."/>
            <person name="Traller J.C."/>
            <person name="Smith S.R."/>
            <person name="McClure R."/>
            <person name="Beliaev A."/>
            <person name="Bohutskyi P."/>
            <person name="Hill E.A."/>
            <person name="Rabines A."/>
            <person name="Zheng H."/>
            <person name="Allen L.Z."/>
            <person name="Kuo A."/>
            <person name="Grigoriev I.V."/>
            <person name="Allen A.E."/>
            <person name="Hazlebeck D."/>
            <person name="Allen E.E."/>
        </authorList>
    </citation>
    <scope>NUCLEOTIDE SEQUENCE</scope>
    <source>
        <strain evidence="2">Hildebrandi</strain>
    </source>
</reference>
<evidence type="ECO:0000313" key="3">
    <source>
        <dbReference type="Proteomes" id="UP000693970"/>
    </source>
</evidence>
<dbReference type="Proteomes" id="UP000693970">
    <property type="component" value="Unassembled WGS sequence"/>
</dbReference>
<evidence type="ECO:0000313" key="2">
    <source>
        <dbReference type="EMBL" id="KAG7343597.1"/>
    </source>
</evidence>
<comment type="caution">
    <text evidence="2">The sequence shown here is derived from an EMBL/GenBank/DDBJ whole genome shotgun (WGS) entry which is preliminary data.</text>
</comment>
<name>A0A9K3KHB7_9STRA</name>
<dbReference type="EMBL" id="JAGRRH010000024">
    <property type="protein sequence ID" value="KAG7343597.1"/>
    <property type="molecule type" value="Genomic_DNA"/>
</dbReference>
<reference evidence="2" key="2">
    <citation type="submission" date="2021-04" db="EMBL/GenBank/DDBJ databases">
        <authorList>
            <person name="Podell S."/>
        </authorList>
    </citation>
    <scope>NUCLEOTIDE SEQUENCE</scope>
    <source>
        <strain evidence="2">Hildebrandi</strain>
    </source>
</reference>
<protein>
    <submittedName>
        <fullName evidence="2">Uncharacterized protein</fullName>
    </submittedName>
</protein>